<dbReference type="Pfam" id="PF01380">
    <property type="entry name" value="SIS"/>
    <property type="match status" value="1"/>
</dbReference>
<evidence type="ECO:0000259" key="1">
    <source>
        <dbReference type="PROSITE" id="PS51464"/>
    </source>
</evidence>
<organism evidence="2 3">
    <name type="scientific">Candidatus Magasanikbacteria bacterium RIFCSPHIGHO2_02_FULL_51_14</name>
    <dbReference type="NCBI Taxonomy" id="1798683"/>
    <lineage>
        <taxon>Bacteria</taxon>
        <taxon>Candidatus Magasanikiibacteriota</taxon>
    </lineage>
</organism>
<reference evidence="2 3" key="1">
    <citation type="journal article" date="2016" name="Nat. Commun.">
        <title>Thousands of microbial genomes shed light on interconnected biogeochemical processes in an aquifer system.</title>
        <authorList>
            <person name="Anantharaman K."/>
            <person name="Brown C.T."/>
            <person name="Hug L.A."/>
            <person name="Sharon I."/>
            <person name="Castelle C.J."/>
            <person name="Probst A.J."/>
            <person name="Thomas B.C."/>
            <person name="Singh A."/>
            <person name="Wilkins M.J."/>
            <person name="Karaoz U."/>
            <person name="Brodie E.L."/>
            <person name="Williams K.H."/>
            <person name="Hubbard S.S."/>
            <person name="Banfield J.F."/>
        </authorList>
    </citation>
    <scope>NUCLEOTIDE SEQUENCE [LARGE SCALE GENOMIC DNA]</scope>
</reference>
<protein>
    <recommendedName>
        <fullName evidence="1">SIS domain-containing protein</fullName>
    </recommendedName>
</protein>
<proteinExistence type="predicted"/>
<evidence type="ECO:0000313" key="2">
    <source>
        <dbReference type="EMBL" id="OGH69537.1"/>
    </source>
</evidence>
<dbReference type="Gene3D" id="3.40.50.10490">
    <property type="entry name" value="Glucose-6-phosphate isomerase like protein, domain 1"/>
    <property type="match status" value="1"/>
</dbReference>
<dbReference type="InterPro" id="IPR001347">
    <property type="entry name" value="SIS_dom"/>
</dbReference>
<dbReference type="GO" id="GO:1901135">
    <property type="term" value="P:carbohydrate derivative metabolic process"/>
    <property type="evidence" value="ECO:0007669"/>
    <property type="project" value="InterPro"/>
</dbReference>
<dbReference type="SUPFAM" id="SSF53697">
    <property type="entry name" value="SIS domain"/>
    <property type="match status" value="1"/>
</dbReference>
<dbReference type="PANTHER" id="PTHR30390">
    <property type="entry name" value="SEDOHEPTULOSE 7-PHOSPHATE ISOMERASE / DNAA INITIATOR-ASSOCIATING FACTOR FOR REPLICATION INITIATION"/>
    <property type="match status" value="1"/>
</dbReference>
<comment type="caution">
    <text evidence="2">The sequence shown here is derived from an EMBL/GenBank/DDBJ whole genome shotgun (WGS) entry which is preliminary data.</text>
</comment>
<dbReference type="InterPro" id="IPR035461">
    <property type="entry name" value="GmhA/DiaA"/>
</dbReference>
<dbReference type="CDD" id="cd05006">
    <property type="entry name" value="SIS_GmhA"/>
    <property type="match status" value="1"/>
</dbReference>
<dbReference type="InterPro" id="IPR050099">
    <property type="entry name" value="SIS_GmhA/DiaA_subfam"/>
</dbReference>
<accession>A0A1F6MD03</accession>
<dbReference type="Proteomes" id="UP000177457">
    <property type="component" value="Unassembled WGS sequence"/>
</dbReference>
<evidence type="ECO:0000313" key="3">
    <source>
        <dbReference type="Proteomes" id="UP000177457"/>
    </source>
</evidence>
<dbReference type="InterPro" id="IPR046348">
    <property type="entry name" value="SIS_dom_sf"/>
</dbReference>
<sequence>MEKKSYLDDAINRYPQLSNCREDILAAFHCMEESFLHGGKLLVMGNGGSSSDAEHFCAELTKGVHLERQLHDDERKLFDGHNPMLPKMVQSGLSALSLGVSHSFVTAYMNDVHPEFIFAQQIWVHARAHDVVFSISTSGNSKNVIAGLSAAKVKGLKSILLTGGKESACSVLADISIMVPETEVHKIQELHLPVYHALAFDLEHIFFNREDGHHYRKFARI</sequence>
<dbReference type="AlphaFoldDB" id="A0A1F6MD03"/>
<dbReference type="STRING" id="1798683.A3C90_00260"/>
<dbReference type="GO" id="GO:0097367">
    <property type="term" value="F:carbohydrate derivative binding"/>
    <property type="evidence" value="ECO:0007669"/>
    <property type="project" value="InterPro"/>
</dbReference>
<gene>
    <name evidence="2" type="ORF">A3C90_00260</name>
</gene>
<dbReference type="EMBL" id="MFQE01000077">
    <property type="protein sequence ID" value="OGH69537.1"/>
    <property type="molecule type" value="Genomic_DNA"/>
</dbReference>
<dbReference type="PROSITE" id="PS51464">
    <property type="entry name" value="SIS"/>
    <property type="match status" value="1"/>
</dbReference>
<name>A0A1F6MD03_9BACT</name>
<feature type="domain" description="SIS" evidence="1">
    <location>
        <begin position="31"/>
        <end position="208"/>
    </location>
</feature>